<proteinExistence type="predicted"/>
<sequence length="254" mass="29437">MFGLRKVNGNTHSFETTFQNWKEKGEDVALLMPEFSAKWLPIAEESGSWSGWVLLRELFPLISAELAGMALIPETERLIGEWLSLSSTPLNLKYPELKYNRLCVGKVFDGVLSPAQPLIRIWTGELNIWLDKVTVCQYENAPTLDKKSLYWPIYFVIGFSKTCYRTIVDIEVGDVLLISNNFAYAIIYNTKICDLIYPEELKMVDHFEYEEDFETDDFDIKKSEIEINDENDYQQINSFEDLPVKIEFVLGKKK</sequence>
<dbReference type="NCBIfam" id="NF006018">
    <property type="entry name" value="PRK08158.1"/>
    <property type="match status" value="1"/>
</dbReference>
<dbReference type="NCBIfam" id="TIGR02551">
    <property type="entry name" value="SpaO_YscQ"/>
    <property type="match status" value="1"/>
</dbReference>
<evidence type="ECO:0000259" key="2">
    <source>
        <dbReference type="Pfam" id="PF26304"/>
    </source>
</evidence>
<organism evidence="3 4">
    <name type="scientific">Escherichia coli</name>
    <dbReference type="NCBI Taxonomy" id="562"/>
    <lineage>
        <taxon>Bacteria</taxon>
        <taxon>Pseudomonadati</taxon>
        <taxon>Pseudomonadota</taxon>
        <taxon>Gammaproteobacteria</taxon>
        <taxon>Enterobacterales</taxon>
        <taxon>Enterobacteriaceae</taxon>
        <taxon>Escherichia</taxon>
    </lineage>
</organism>
<evidence type="ECO:0000313" key="4">
    <source>
        <dbReference type="Proteomes" id="UP000254174"/>
    </source>
</evidence>
<dbReference type="Pfam" id="PF26294">
    <property type="entry name" value="SpaO_N"/>
    <property type="match status" value="1"/>
</dbReference>
<name>A0A377D7A7_ECOLX</name>
<gene>
    <name evidence="3" type="ORF">NCTC7922_03292</name>
</gene>
<dbReference type="InterPro" id="IPR058805">
    <property type="entry name" value="SpaO_FliMN_C_rel"/>
</dbReference>
<dbReference type="Pfam" id="PF26304">
    <property type="entry name" value="FliMN_C_rel"/>
    <property type="match status" value="1"/>
</dbReference>
<feature type="domain" description="SpaO N-terminal" evidence="1">
    <location>
        <begin position="4"/>
        <end position="134"/>
    </location>
</feature>
<evidence type="ECO:0000313" key="3">
    <source>
        <dbReference type="EMBL" id="STM16861.1"/>
    </source>
</evidence>
<dbReference type="AlphaFoldDB" id="A0A377D7A7"/>
<dbReference type="Proteomes" id="UP000254174">
    <property type="component" value="Unassembled WGS sequence"/>
</dbReference>
<accession>A0A377D7A7</accession>
<evidence type="ECO:0000259" key="1">
    <source>
        <dbReference type="Pfam" id="PF26294"/>
    </source>
</evidence>
<protein>
    <submittedName>
        <fullName evidence="3">Surface presentation of antigens protein SpaO</fullName>
    </submittedName>
</protein>
<dbReference type="GO" id="GO:0030254">
    <property type="term" value="P:protein secretion by the type III secretion system"/>
    <property type="evidence" value="ECO:0007669"/>
    <property type="project" value="InterPro"/>
</dbReference>
<feature type="domain" description="SpaO FliM/N C-terminal related" evidence="2">
    <location>
        <begin position="149"/>
        <end position="204"/>
    </location>
</feature>
<dbReference type="EMBL" id="UGFC01000006">
    <property type="protein sequence ID" value="STM16861.1"/>
    <property type="molecule type" value="Genomic_DNA"/>
</dbReference>
<reference evidence="3 4" key="1">
    <citation type="submission" date="2018-06" db="EMBL/GenBank/DDBJ databases">
        <authorList>
            <consortium name="Pathogen Informatics"/>
            <person name="Doyle S."/>
        </authorList>
    </citation>
    <scope>NUCLEOTIDE SEQUENCE [LARGE SCALE GENOMIC DNA]</scope>
    <source>
        <strain evidence="3 4">NCTC7922</strain>
    </source>
</reference>
<dbReference type="InterPro" id="IPR013385">
    <property type="entry name" value="T3SS_SpaO/YscQ/SpaO"/>
</dbReference>
<dbReference type="InterPro" id="IPR058804">
    <property type="entry name" value="SpaO_N"/>
</dbReference>